<proteinExistence type="predicted"/>
<sequence>MSPSKKRPLSPRSRAILRVGVPIQFALQGLTLWDLAHRPADQVRGPKKAWVAASFVNFIGPIAYLRWGRRNTPPPVAAAPPSISSL</sequence>
<reference evidence="7 8" key="1">
    <citation type="submission" date="2020-01" db="EMBL/GenBank/DDBJ databases">
        <title>Investigation of new actinobacteria for the biodesulphurisation of diesel fuel.</title>
        <authorList>
            <person name="Athi Narayanan S.M."/>
        </authorList>
    </citation>
    <scope>NUCLEOTIDE SEQUENCE [LARGE SCALE GENOMIC DNA]</scope>
    <source>
        <strain evidence="7 8">213E</strain>
    </source>
</reference>
<keyword evidence="3" id="KW-0812">Transmembrane</keyword>
<evidence type="ECO:0000259" key="6">
    <source>
        <dbReference type="Pfam" id="PF13396"/>
    </source>
</evidence>
<evidence type="ECO:0000313" key="7">
    <source>
        <dbReference type="EMBL" id="NDK90198.1"/>
    </source>
</evidence>
<dbReference type="InterPro" id="IPR027379">
    <property type="entry name" value="CLS_N"/>
</dbReference>
<name>A0A7K3LPR0_9ACTN</name>
<dbReference type="GO" id="GO:0005886">
    <property type="term" value="C:plasma membrane"/>
    <property type="evidence" value="ECO:0007669"/>
    <property type="project" value="UniProtKB-SubCell"/>
</dbReference>
<protein>
    <recommendedName>
        <fullName evidence="6">Cardiolipin synthase N-terminal domain-containing protein</fullName>
    </recommendedName>
</protein>
<organism evidence="7 8">
    <name type="scientific">Gordonia desulfuricans</name>
    <dbReference type="NCBI Taxonomy" id="89051"/>
    <lineage>
        <taxon>Bacteria</taxon>
        <taxon>Bacillati</taxon>
        <taxon>Actinomycetota</taxon>
        <taxon>Actinomycetes</taxon>
        <taxon>Mycobacteriales</taxon>
        <taxon>Gordoniaceae</taxon>
        <taxon>Gordonia</taxon>
    </lineage>
</organism>
<keyword evidence="2" id="KW-1003">Cell membrane</keyword>
<dbReference type="RefSeq" id="WP_059036552.1">
    <property type="nucleotide sequence ID" value="NZ_JAADZU010000032.1"/>
</dbReference>
<evidence type="ECO:0000256" key="2">
    <source>
        <dbReference type="ARBA" id="ARBA00022475"/>
    </source>
</evidence>
<evidence type="ECO:0000256" key="3">
    <source>
        <dbReference type="ARBA" id="ARBA00022692"/>
    </source>
</evidence>
<feature type="domain" description="Cardiolipin synthase N-terminal" evidence="6">
    <location>
        <begin position="31"/>
        <end position="69"/>
    </location>
</feature>
<comment type="caution">
    <text evidence="7">The sequence shown here is derived from an EMBL/GenBank/DDBJ whole genome shotgun (WGS) entry which is preliminary data.</text>
</comment>
<keyword evidence="4" id="KW-1133">Transmembrane helix</keyword>
<dbReference type="AlphaFoldDB" id="A0A7K3LPR0"/>
<evidence type="ECO:0000256" key="5">
    <source>
        <dbReference type="ARBA" id="ARBA00023136"/>
    </source>
</evidence>
<dbReference type="EMBL" id="JAADZU010000032">
    <property type="protein sequence ID" value="NDK90198.1"/>
    <property type="molecule type" value="Genomic_DNA"/>
</dbReference>
<keyword evidence="5" id="KW-0472">Membrane</keyword>
<evidence type="ECO:0000313" key="8">
    <source>
        <dbReference type="Proteomes" id="UP000466307"/>
    </source>
</evidence>
<dbReference type="Proteomes" id="UP000466307">
    <property type="component" value="Unassembled WGS sequence"/>
</dbReference>
<keyword evidence="8" id="KW-1185">Reference proteome</keyword>
<dbReference type="Pfam" id="PF13396">
    <property type="entry name" value="PLDc_N"/>
    <property type="match status" value="1"/>
</dbReference>
<comment type="subcellular location">
    <subcellularLocation>
        <location evidence="1">Cell membrane</location>
        <topology evidence="1">Multi-pass membrane protein</topology>
    </subcellularLocation>
</comment>
<gene>
    <name evidence="7" type="ORF">GYA93_11485</name>
</gene>
<evidence type="ECO:0000256" key="4">
    <source>
        <dbReference type="ARBA" id="ARBA00022989"/>
    </source>
</evidence>
<accession>A0A7K3LPR0</accession>
<evidence type="ECO:0000256" key="1">
    <source>
        <dbReference type="ARBA" id="ARBA00004651"/>
    </source>
</evidence>